<dbReference type="InterPro" id="IPR020941">
    <property type="entry name" value="SUFU-like_domain"/>
</dbReference>
<reference evidence="2" key="2">
    <citation type="submission" date="2023-02" db="EMBL/GenBank/DDBJ databases">
        <authorList>
            <person name="Sun Q."/>
            <person name="Mori K."/>
        </authorList>
    </citation>
    <scope>NUCLEOTIDE SEQUENCE</scope>
    <source>
        <strain evidence="2">NBRC 112290</strain>
    </source>
</reference>
<feature type="domain" description="Suppressor of fused-like" evidence="1">
    <location>
        <begin position="3"/>
        <end position="42"/>
    </location>
</feature>
<dbReference type="AlphaFoldDB" id="A0AA38CRN0"/>
<comment type="caution">
    <text evidence="2">The sequence shown here is derived from an EMBL/GenBank/DDBJ whole genome shotgun (WGS) entry which is preliminary data.</text>
</comment>
<evidence type="ECO:0000313" key="3">
    <source>
        <dbReference type="Proteomes" id="UP001157161"/>
    </source>
</evidence>
<keyword evidence="3" id="KW-1185">Reference proteome</keyword>
<gene>
    <name evidence="2" type="ORF">GCM10025875_20130</name>
</gene>
<evidence type="ECO:0000259" key="1">
    <source>
        <dbReference type="Pfam" id="PF05076"/>
    </source>
</evidence>
<sequence length="43" mass="4921">MVLLQVVGITEAERQAMIATHTQDVLDELRRTDPWLLMDPSRA</sequence>
<name>A0AA38CRN0_9MICO</name>
<dbReference type="SUPFAM" id="SSF103359">
    <property type="entry name" value="Suppressor of Fused, N-terminal domain"/>
    <property type="match status" value="1"/>
</dbReference>
<proteinExistence type="predicted"/>
<organism evidence="2 3">
    <name type="scientific">Litorihabitans aurantiacus</name>
    <dbReference type="NCBI Taxonomy" id="1930061"/>
    <lineage>
        <taxon>Bacteria</taxon>
        <taxon>Bacillati</taxon>
        <taxon>Actinomycetota</taxon>
        <taxon>Actinomycetes</taxon>
        <taxon>Micrococcales</taxon>
        <taxon>Beutenbergiaceae</taxon>
        <taxon>Litorihabitans</taxon>
    </lineage>
</organism>
<protein>
    <recommendedName>
        <fullName evidence="1">Suppressor of fused-like domain-containing protein</fullName>
    </recommendedName>
</protein>
<dbReference type="InterPro" id="IPR037181">
    <property type="entry name" value="SUFU_N"/>
</dbReference>
<dbReference type="Pfam" id="PF05076">
    <property type="entry name" value="SUFU"/>
    <property type="match status" value="1"/>
</dbReference>
<dbReference type="Proteomes" id="UP001157161">
    <property type="component" value="Unassembled WGS sequence"/>
</dbReference>
<accession>A0AA38CRN0</accession>
<evidence type="ECO:0000313" key="2">
    <source>
        <dbReference type="EMBL" id="GMA32021.1"/>
    </source>
</evidence>
<dbReference type="EMBL" id="BSUM01000001">
    <property type="protein sequence ID" value="GMA32021.1"/>
    <property type="molecule type" value="Genomic_DNA"/>
</dbReference>
<reference evidence="2" key="1">
    <citation type="journal article" date="2014" name="Int. J. Syst. Evol. Microbiol.">
        <title>Complete genome sequence of Corynebacterium casei LMG S-19264T (=DSM 44701T), isolated from a smear-ripened cheese.</title>
        <authorList>
            <consortium name="US DOE Joint Genome Institute (JGI-PGF)"/>
            <person name="Walter F."/>
            <person name="Albersmeier A."/>
            <person name="Kalinowski J."/>
            <person name="Ruckert C."/>
        </authorList>
    </citation>
    <scope>NUCLEOTIDE SEQUENCE</scope>
    <source>
        <strain evidence="2">NBRC 112290</strain>
    </source>
</reference>